<dbReference type="OrthoDB" id="121380at2759"/>
<dbReference type="CDD" id="cd03457">
    <property type="entry name" value="intradiol_dioxygenase_like"/>
    <property type="match status" value="1"/>
</dbReference>
<dbReference type="Gene3D" id="2.60.130.10">
    <property type="entry name" value="Aromatic compound dioxygenase"/>
    <property type="match status" value="1"/>
</dbReference>
<keyword evidence="3" id="KW-1185">Reference proteome</keyword>
<organism evidence="2 3">
    <name type="scientific">Cylindrobasidium torrendii FP15055 ss-10</name>
    <dbReference type="NCBI Taxonomy" id="1314674"/>
    <lineage>
        <taxon>Eukaryota</taxon>
        <taxon>Fungi</taxon>
        <taxon>Dikarya</taxon>
        <taxon>Basidiomycota</taxon>
        <taxon>Agaricomycotina</taxon>
        <taxon>Agaricomycetes</taxon>
        <taxon>Agaricomycetidae</taxon>
        <taxon>Agaricales</taxon>
        <taxon>Marasmiineae</taxon>
        <taxon>Physalacriaceae</taxon>
        <taxon>Cylindrobasidium</taxon>
    </lineage>
</organism>
<accession>A0A0D7BP65</accession>
<dbReference type="STRING" id="1314674.A0A0D7BP65"/>
<keyword evidence="2" id="KW-0560">Oxidoreductase</keyword>
<dbReference type="AlphaFoldDB" id="A0A0D7BP65"/>
<feature type="domain" description="Intradiol ring-cleavage dioxygenases" evidence="1">
    <location>
        <begin position="55"/>
        <end position="157"/>
    </location>
</feature>
<name>A0A0D7BP65_9AGAR</name>
<evidence type="ECO:0000313" key="2">
    <source>
        <dbReference type="EMBL" id="KIY72338.1"/>
    </source>
</evidence>
<dbReference type="InterPro" id="IPR015889">
    <property type="entry name" value="Intradiol_dOase_core"/>
</dbReference>
<reference evidence="2 3" key="1">
    <citation type="journal article" date="2015" name="Fungal Genet. Biol.">
        <title>Evolution of novel wood decay mechanisms in Agaricales revealed by the genome sequences of Fistulina hepatica and Cylindrobasidium torrendii.</title>
        <authorList>
            <person name="Floudas D."/>
            <person name="Held B.W."/>
            <person name="Riley R."/>
            <person name="Nagy L.G."/>
            <person name="Koehler G."/>
            <person name="Ransdell A.S."/>
            <person name="Younus H."/>
            <person name="Chow J."/>
            <person name="Chiniquy J."/>
            <person name="Lipzen A."/>
            <person name="Tritt A."/>
            <person name="Sun H."/>
            <person name="Haridas S."/>
            <person name="LaButti K."/>
            <person name="Ohm R.A."/>
            <person name="Kues U."/>
            <person name="Blanchette R.A."/>
            <person name="Grigoriev I.V."/>
            <person name="Minto R.E."/>
            <person name="Hibbett D.S."/>
        </authorList>
    </citation>
    <scope>NUCLEOTIDE SEQUENCE [LARGE SCALE GENOMIC DNA]</scope>
    <source>
        <strain evidence="2 3">FP15055 ss-10</strain>
    </source>
</reference>
<keyword evidence="2" id="KW-0223">Dioxygenase</keyword>
<dbReference type="PANTHER" id="PTHR34315:SF1">
    <property type="entry name" value="INTRADIOL RING-CLEAVAGE DIOXYGENASES DOMAIN-CONTAINING PROTEIN-RELATED"/>
    <property type="match status" value="1"/>
</dbReference>
<dbReference type="GO" id="GO:0016702">
    <property type="term" value="F:oxidoreductase activity, acting on single donors with incorporation of molecular oxygen, incorporation of two atoms of oxygen"/>
    <property type="evidence" value="ECO:0007669"/>
    <property type="project" value="InterPro"/>
</dbReference>
<dbReference type="PANTHER" id="PTHR34315">
    <property type="match status" value="1"/>
</dbReference>
<dbReference type="EMBL" id="KN880444">
    <property type="protein sequence ID" value="KIY72338.1"/>
    <property type="molecule type" value="Genomic_DNA"/>
</dbReference>
<dbReference type="Proteomes" id="UP000054007">
    <property type="component" value="Unassembled WGS sequence"/>
</dbReference>
<sequence length="265" mass="28782">ARNCAAEISAFKAKRMAKRNLGRRDVAASVTATAANPHVTSIDNDTCVTAPETVEGPYYINNEYVRYDLIEDQEGVPLVIDVGVIDTNTCEPLPGAFVDIWAANSTGVYGGYPAQLGALERNETFLRGGQATDENGIAEIKTLYPGFYQGRTAHVHTFIITDYEVADNGTIISHAGSLVHIGQFFFDEDWNDQVYAIEPYVSNTNNRTLNTQDGILAEANTDGYNSFLDLSLLGEDLSDGILGYITVGVDTTASYTIQNGNYNPV</sequence>
<evidence type="ECO:0000259" key="1">
    <source>
        <dbReference type="Pfam" id="PF00775"/>
    </source>
</evidence>
<evidence type="ECO:0000313" key="3">
    <source>
        <dbReference type="Proteomes" id="UP000054007"/>
    </source>
</evidence>
<dbReference type="InterPro" id="IPR000627">
    <property type="entry name" value="Intradiol_dOase_C"/>
</dbReference>
<dbReference type="Pfam" id="PF00775">
    <property type="entry name" value="Dioxygenase_C"/>
    <property type="match status" value="1"/>
</dbReference>
<protein>
    <submittedName>
        <fullName evidence="2">Aromatic compound dioxygenase</fullName>
    </submittedName>
</protein>
<proteinExistence type="predicted"/>
<dbReference type="GO" id="GO:0008199">
    <property type="term" value="F:ferric iron binding"/>
    <property type="evidence" value="ECO:0007669"/>
    <property type="project" value="InterPro"/>
</dbReference>
<dbReference type="SUPFAM" id="SSF49482">
    <property type="entry name" value="Aromatic compound dioxygenase"/>
    <property type="match status" value="1"/>
</dbReference>
<gene>
    <name evidence="2" type="ORF">CYLTODRAFT_344096</name>
</gene>
<feature type="non-terminal residue" evidence="2">
    <location>
        <position position="1"/>
    </location>
</feature>